<reference evidence="3" key="1">
    <citation type="submission" date="2016-06" db="UniProtKB">
        <authorList>
            <consortium name="WormBaseParasite"/>
        </authorList>
    </citation>
    <scope>IDENTIFICATION</scope>
</reference>
<protein>
    <submittedName>
        <fullName evidence="3">WD_REPEATS_REGION domain-containing protein</fullName>
    </submittedName>
</protein>
<dbReference type="AlphaFoldDB" id="A0A183JSG8"/>
<gene>
    <name evidence="1" type="ORF">SCUD_LOCUS5657</name>
</gene>
<evidence type="ECO:0000313" key="2">
    <source>
        <dbReference type="Proteomes" id="UP000279833"/>
    </source>
</evidence>
<keyword evidence="2" id="KW-1185">Reference proteome</keyword>
<dbReference type="SUPFAM" id="SSF50978">
    <property type="entry name" value="WD40 repeat-like"/>
    <property type="match status" value="1"/>
</dbReference>
<evidence type="ECO:0000313" key="3">
    <source>
        <dbReference type="WBParaSite" id="SCUD_0000565801-mRNA-1"/>
    </source>
</evidence>
<dbReference type="InterPro" id="IPR036322">
    <property type="entry name" value="WD40_repeat_dom_sf"/>
</dbReference>
<dbReference type="WBParaSite" id="SCUD_0000565801-mRNA-1">
    <property type="protein sequence ID" value="SCUD_0000565801-mRNA-1"/>
    <property type="gene ID" value="SCUD_0000565801"/>
</dbReference>
<dbReference type="Proteomes" id="UP000279833">
    <property type="component" value="Unassembled WGS sequence"/>
</dbReference>
<proteinExistence type="predicted"/>
<dbReference type="Gene3D" id="2.130.10.10">
    <property type="entry name" value="YVTN repeat-like/Quinoprotein amine dehydrogenase"/>
    <property type="match status" value="1"/>
</dbReference>
<name>A0A183JSG8_9TREM</name>
<accession>A0A183JSG8</accession>
<dbReference type="InterPro" id="IPR015943">
    <property type="entry name" value="WD40/YVTN_repeat-like_dom_sf"/>
</dbReference>
<reference evidence="1 2" key="2">
    <citation type="submission" date="2018-11" db="EMBL/GenBank/DDBJ databases">
        <authorList>
            <consortium name="Pathogen Informatics"/>
        </authorList>
    </citation>
    <scope>NUCLEOTIDE SEQUENCE [LARGE SCALE GENOMIC DNA]</scope>
    <source>
        <strain evidence="1">Dakar</strain>
        <strain evidence="2">Dakar, Senegal</strain>
    </source>
</reference>
<dbReference type="EMBL" id="UZAK01009750">
    <property type="protein sequence ID" value="VDO97348.1"/>
    <property type="molecule type" value="Genomic_DNA"/>
</dbReference>
<evidence type="ECO:0000313" key="1">
    <source>
        <dbReference type="EMBL" id="VDO97348.1"/>
    </source>
</evidence>
<organism evidence="3">
    <name type="scientific">Schistosoma curassoni</name>
    <dbReference type="NCBI Taxonomy" id="6186"/>
    <lineage>
        <taxon>Eukaryota</taxon>
        <taxon>Metazoa</taxon>
        <taxon>Spiralia</taxon>
        <taxon>Lophotrochozoa</taxon>
        <taxon>Platyhelminthes</taxon>
        <taxon>Trematoda</taxon>
        <taxon>Digenea</taxon>
        <taxon>Strigeidida</taxon>
        <taxon>Schistosomatoidea</taxon>
        <taxon>Schistosomatidae</taxon>
        <taxon>Schistosoma</taxon>
    </lineage>
</organism>
<sequence>THCFDSTFKPKSVQKITFPSAVSALALSKTDKILAVAAGSVVQSWDFSAQKFHDYGSSQDLHLHYKVITGLFIEQHPITDEEVLLSVSLDKLVKFTSLLDGKELYQLQCSSPLTAIGVTPKCGSLVIGGEHGFVKIKHYDSKIDTFVSASSEGQNKASSSDTEDPYMSLLSQFSKPNKGDRFMSMKMNEWLEVPLNGSRRAPRDWFSPEKFKATERPYVPLIHQVSS</sequence>
<dbReference type="STRING" id="6186.A0A183JSG8"/>